<reference evidence="1 2" key="1">
    <citation type="submission" date="2020-03" db="EMBL/GenBank/DDBJ databases">
        <title>Sequencing the genomes of 1000 actinobacteria strains.</title>
        <authorList>
            <person name="Klenk H.-P."/>
        </authorList>
    </citation>
    <scope>NUCLEOTIDE SEQUENCE [LARGE SCALE GENOMIC DNA]</scope>
    <source>
        <strain evidence="1 2">DSM 45668</strain>
    </source>
</reference>
<name>A0ABX0SWE4_9PSEU</name>
<dbReference type="PANTHER" id="PTHR43431">
    <property type="entry name" value="OXIDOREDUCTASE, SHORT CHAIN DEHYDROGENASE/REDUCTASE FAMILY (AFU_ORTHOLOGUE AFUA_5G14000)"/>
    <property type="match status" value="1"/>
</dbReference>
<protein>
    <submittedName>
        <fullName evidence="1">NADP-dependent 3-hydroxy acid dehydrogenase YdfG</fullName>
    </submittedName>
</protein>
<dbReference type="RefSeq" id="WP_167116782.1">
    <property type="nucleotide sequence ID" value="NZ_JAANOU010000001.1"/>
</dbReference>
<dbReference type="Gene3D" id="3.40.50.720">
    <property type="entry name" value="NAD(P)-binding Rossmann-like Domain"/>
    <property type="match status" value="1"/>
</dbReference>
<sequence length="58" mass="6127">MRTLAIFGAGPGMGLATARRLGKEGYQVALVARSADRLSSLVDELSAEGVRHGRSRLT</sequence>
<dbReference type="PANTHER" id="PTHR43431:SF7">
    <property type="entry name" value="OXIDOREDUCTASE, SHORT CHAIN DEHYDROGENASE_REDUCTASE FAMILY (AFU_ORTHOLOGUE AFUA_5G14000)"/>
    <property type="match status" value="1"/>
</dbReference>
<keyword evidence="2" id="KW-1185">Reference proteome</keyword>
<dbReference type="Pfam" id="PF00106">
    <property type="entry name" value="adh_short"/>
    <property type="match status" value="1"/>
</dbReference>
<dbReference type="Proteomes" id="UP000754495">
    <property type="component" value="Unassembled WGS sequence"/>
</dbReference>
<comment type="caution">
    <text evidence="1">The sequence shown here is derived from an EMBL/GenBank/DDBJ whole genome shotgun (WGS) entry which is preliminary data.</text>
</comment>
<evidence type="ECO:0000313" key="1">
    <source>
        <dbReference type="EMBL" id="NIH81282.1"/>
    </source>
</evidence>
<gene>
    <name evidence="1" type="ORF">FHX46_003812</name>
</gene>
<dbReference type="InterPro" id="IPR036291">
    <property type="entry name" value="NAD(P)-bd_dom_sf"/>
</dbReference>
<dbReference type="SUPFAM" id="SSF51735">
    <property type="entry name" value="NAD(P)-binding Rossmann-fold domains"/>
    <property type="match status" value="1"/>
</dbReference>
<dbReference type="EMBL" id="JAANOU010000001">
    <property type="protein sequence ID" value="NIH81282.1"/>
    <property type="molecule type" value="Genomic_DNA"/>
</dbReference>
<organism evidence="1 2">
    <name type="scientific">Amycolatopsis viridis</name>
    <dbReference type="NCBI Taxonomy" id="185678"/>
    <lineage>
        <taxon>Bacteria</taxon>
        <taxon>Bacillati</taxon>
        <taxon>Actinomycetota</taxon>
        <taxon>Actinomycetes</taxon>
        <taxon>Pseudonocardiales</taxon>
        <taxon>Pseudonocardiaceae</taxon>
        <taxon>Amycolatopsis</taxon>
    </lineage>
</organism>
<accession>A0ABX0SWE4</accession>
<proteinExistence type="predicted"/>
<dbReference type="InterPro" id="IPR002347">
    <property type="entry name" value="SDR_fam"/>
</dbReference>
<evidence type="ECO:0000313" key="2">
    <source>
        <dbReference type="Proteomes" id="UP000754495"/>
    </source>
</evidence>